<accession>K0TB29</accession>
<dbReference type="eggNOG" id="ENOG502TAEG">
    <property type="taxonomic scope" value="Eukaryota"/>
</dbReference>
<dbReference type="EMBL" id="AGNL01008264">
    <property type="protein sequence ID" value="EJK70641.1"/>
    <property type="molecule type" value="Genomic_DNA"/>
</dbReference>
<proteinExistence type="predicted"/>
<sequence length="202" mass="22342">MRFFLKKILRALCGGSGANICAQSRCSRRYWVTCARARTSPPPAPGPHKNHEPTLRQANMNRWESTPARTIELVLKTTHTGRGLLELAGNAVRAINPRLLPTPPAGEEETGHDVCFLGVAGEDDYDKVVYCDDLPHGQRGIIGSWYLDPQRHAVEYVVIPMICFAVVRSVLPTIAKYPEKNAPKLNPPNAIKLLTLVTVIIQ</sequence>
<reference evidence="1 2" key="1">
    <citation type="journal article" date="2012" name="Genome Biol.">
        <title>Genome and low-iron response of an oceanic diatom adapted to chronic iron limitation.</title>
        <authorList>
            <person name="Lommer M."/>
            <person name="Specht M."/>
            <person name="Roy A.S."/>
            <person name="Kraemer L."/>
            <person name="Andreson R."/>
            <person name="Gutowska M.A."/>
            <person name="Wolf J."/>
            <person name="Bergner S.V."/>
            <person name="Schilhabel M.B."/>
            <person name="Klostermeier U.C."/>
            <person name="Beiko R.G."/>
            <person name="Rosenstiel P."/>
            <person name="Hippler M."/>
            <person name="Laroche J."/>
        </authorList>
    </citation>
    <scope>NUCLEOTIDE SEQUENCE [LARGE SCALE GENOMIC DNA]</scope>
    <source>
        <strain evidence="1 2">CCMP1005</strain>
    </source>
</reference>
<protein>
    <submittedName>
        <fullName evidence="1">Uncharacterized protein</fullName>
    </submittedName>
</protein>
<name>K0TB29_THAOC</name>
<gene>
    <name evidence="1" type="ORF">THAOC_07984</name>
</gene>
<evidence type="ECO:0000313" key="2">
    <source>
        <dbReference type="Proteomes" id="UP000266841"/>
    </source>
</evidence>
<keyword evidence="2" id="KW-1185">Reference proteome</keyword>
<dbReference type="Proteomes" id="UP000266841">
    <property type="component" value="Unassembled WGS sequence"/>
</dbReference>
<organism evidence="1 2">
    <name type="scientific">Thalassiosira oceanica</name>
    <name type="common">Marine diatom</name>
    <dbReference type="NCBI Taxonomy" id="159749"/>
    <lineage>
        <taxon>Eukaryota</taxon>
        <taxon>Sar</taxon>
        <taxon>Stramenopiles</taxon>
        <taxon>Ochrophyta</taxon>
        <taxon>Bacillariophyta</taxon>
        <taxon>Coscinodiscophyceae</taxon>
        <taxon>Thalassiosirophycidae</taxon>
        <taxon>Thalassiosirales</taxon>
        <taxon>Thalassiosiraceae</taxon>
        <taxon>Thalassiosira</taxon>
    </lineage>
</organism>
<dbReference type="AlphaFoldDB" id="K0TB29"/>
<comment type="caution">
    <text evidence="1">The sequence shown here is derived from an EMBL/GenBank/DDBJ whole genome shotgun (WGS) entry which is preliminary data.</text>
</comment>
<evidence type="ECO:0000313" key="1">
    <source>
        <dbReference type="EMBL" id="EJK70641.1"/>
    </source>
</evidence>
<feature type="non-terminal residue" evidence="1">
    <location>
        <position position="202"/>
    </location>
</feature>